<dbReference type="OrthoDB" id="9778690at2"/>
<evidence type="ECO:0000313" key="10">
    <source>
        <dbReference type="EMBL" id="TKA01724.1"/>
    </source>
</evidence>
<reference evidence="10 11" key="1">
    <citation type="submission" date="2019-04" db="EMBL/GenBank/DDBJ databases">
        <title>Streptomyces oryziradicis sp. nov., a novel actinomycete isolated from rhizosphere soil of rice (Oryza sativa L.).</title>
        <authorList>
            <person name="Li C."/>
        </authorList>
    </citation>
    <scope>NUCLEOTIDE SEQUENCE [LARGE SCALE GENOMIC DNA]</scope>
    <source>
        <strain evidence="10 11">NEAU-C40</strain>
    </source>
</reference>
<dbReference type="InterPro" id="IPR010083">
    <property type="entry name" value="FabA"/>
</dbReference>
<evidence type="ECO:0000256" key="2">
    <source>
        <dbReference type="ARBA" id="ARBA00006714"/>
    </source>
</evidence>
<evidence type="ECO:0000256" key="7">
    <source>
        <dbReference type="ARBA" id="ARBA00023239"/>
    </source>
</evidence>
<protein>
    <submittedName>
        <fullName evidence="10">Beta keto-acyl synthase</fullName>
    </submittedName>
</protein>
<dbReference type="SMART" id="SM00825">
    <property type="entry name" value="PKS_KS"/>
    <property type="match status" value="1"/>
</dbReference>
<dbReference type="SUPFAM" id="SSF52151">
    <property type="entry name" value="FabD/lysophospholipase-like"/>
    <property type="match status" value="1"/>
</dbReference>
<dbReference type="InterPro" id="IPR052568">
    <property type="entry name" value="PKS-FAS_Synthase"/>
</dbReference>
<dbReference type="InterPro" id="IPR013114">
    <property type="entry name" value="FabA_FabZ"/>
</dbReference>
<evidence type="ECO:0000256" key="5">
    <source>
        <dbReference type="ARBA" id="ARBA00023098"/>
    </source>
</evidence>
<dbReference type="Pfam" id="PF02801">
    <property type="entry name" value="Ketoacyl-synt_C"/>
    <property type="match status" value="1"/>
</dbReference>
<dbReference type="PROSITE" id="PS52004">
    <property type="entry name" value="KS3_2"/>
    <property type="match status" value="1"/>
</dbReference>
<dbReference type="InterPro" id="IPR014030">
    <property type="entry name" value="Ketoacyl_synth_N"/>
</dbReference>
<dbReference type="RefSeq" id="WP_136729053.1">
    <property type="nucleotide sequence ID" value="NZ_SUMC01000069.1"/>
</dbReference>
<keyword evidence="3" id="KW-0444">Lipid biosynthesis</keyword>
<evidence type="ECO:0000256" key="8">
    <source>
        <dbReference type="RuleBase" id="RU003694"/>
    </source>
</evidence>
<dbReference type="Pfam" id="PF00109">
    <property type="entry name" value="ketoacyl-synt"/>
    <property type="match status" value="2"/>
</dbReference>
<dbReference type="Gene3D" id="3.40.366.10">
    <property type="entry name" value="Malonyl-Coenzyme A Acyl Carrier Protein, domain 2"/>
    <property type="match status" value="1"/>
</dbReference>
<evidence type="ECO:0000259" key="9">
    <source>
        <dbReference type="PROSITE" id="PS52004"/>
    </source>
</evidence>
<evidence type="ECO:0000256" key="4">
    <source>
        <dbReference type="ARBA" id="ARBA00022832"/>
    </source>
</evidence>
<dbReference type="UniPathway" id="UPA00094"/>
<dbReference type="EMBL" id="SUMC01000069">
    <property type="protein sequence ID" value="TKA01724.1"/>
    <property type="molecule type" value="Genomic_DNA"/>
</dbReference>
<dbReference type="Gene3D" id="3.10.129.10">
    <property type="entry name" value="Hotdog Thioesterase"/>
    <property type="match status" value="4"/>
</dbReference>
<evidence type="ECO:0000313" key="11">
    <source>
        <dbReference type="Proteomes" id="UP000305778"/>
    </source>
</evidence>
<keyword evidence="4" id="KW-0276">Fatty acid metabolism</keyword>
<dbReference type="InterPro" id="IPR014031">
    <property type="entry name" value="Ketoacyl_synth_C"/>
</dbReference>
<comment type="similarity">
    <text evidence="8">Belongs to the thiolase-like superfamily. Beta-ketoacyl-ACP synthases family.</text>
</comment>
<keyword evidence="8" id="KW-0808">Transferase</keyword>
<dbReference type="Gene3D" id="3.30.70.3290">
    <property type="match status" value="1"/>
</dbReference>
<dbReference type="InterPro" id="IPR020841">
    <property type="entry name" value="PKS_Beta-ketoAc_synthase_dom"/>
</dbReference>
<evidence type="ECO:0000256" key="6">
    <source>
        <dbReference type="ARBA" id="ARBA00023160"/>
    </source>
</evidence>
<dbReference type="CDD" id="cd01287">
    <property type="entry name" value="FabA"/>
    <property type="match status" value="2"/>
</dbReference>
<dbReference type="InterPro" id="IPR001227">
    <property type="entry name" value="Ac_transferase_dom_sf"/>
</dbReference>
<dbReference type="GO" id="GO:0019171">
    <property type="term" value="F:(3R)-hydroxyacyl-[acyl-carrier-protein] dehydratase activity"/>
    <property type="evidence" value="ECO:0007669"/>
    <property type="project" value="InterPro"/>
</dbReference>
<dbReference type="Pfam" id="PF07977">
    <property type="entry name" value="FabA"/>
    <property type="match status" value="3"/>
</dbReference>
<gene>
    <name evidence="10" type="ORF">FCI23_39940</name>
</gene>
<organism evidence="10 11">
    <name type="scientific">Actinacidiphila oryziradicis</name>
    <dbReference type="NCBI Taxonomy" id="2571141"/>
    <lineage>
        <taxon>Bacteria</taxon>
        <taxon>Bacillati</taxon>
        <taxon>Actinomycetota</taxon>
        <taxon>Actinomycetes</taxon>
        <taxon>Kitasatosporales</taxon>
        <taxon>Streptomycetaceae</taxon>
        <taxon>Actinacidiphila</taxon>
    </lineage>
</organism>
<feature type="domain" description="Ketosynthase family 3 (KS3)" evidence="9">
    <location>
        <begin position="3"/>
        <end position="433"/>
    </location>
</feature>
<comment type="similarity">
    <text evidence="2">Belongs to the thioester dehydratase family. FabA subfamily.</text>
</comment>
<dbReference type="SMART" id="SM00827">
    <property type="entry name" value="PKS_AT"/>
    <property type="match status" value="1"/>
</dbReference>
<dbReference type="InterPro" id="IPR016035">
    <property type="entry name" value="Acyl_Trfase/lysoPLipase"/>
</dbReference>
<dbReference type="SUPFAM" id="SSF53901">
    <property type="entry name" value="Thiolase-like"/>
    <property type="match status" value="3"/>
</dbReference>
<dbReference type="InterPro" id="IPR016039">
    <property type="entry name" value="Thiolase-like"/>
</dbReference>
<dbReference type="InterPro" id="IPR014043">
    <property type="entry name" value="Acyl_transferase_dom"/>
</dbReference>
<name>A0A4U0RZ78_9ACTN</name>
<dbReference type="PANTHER" id="PTHR43074">
    <property type="entry name" value="OMEGA-3 POLYUNSATURATED FATTY ACID SYNTHASE PFAB-RELATED"/>
    <property type="match status" value="1"/>
</dbReference>
<dbReference type="InterPro" id="IPR029069">
    <property type="entry name" value="HotDog_dom_sf"/>
</dbReference>
<comment type="caution">
    <text evidence="10">The sequence shown here is derived from an EMBL/GenBank/DDBJ whole genome shotgun (WGS) entry which is preliminary data.</text>
</comment>
<dbReference type="SUPFAM" id="SSF54637">
    <property type="entry name" value="Thioesterase/thiol ester dehydrase-isomerase"/>
    <property type="match status" value="4"/>
</dbReference>
<keyword evidence="6" id="KW-0275">Fatty acid biosynthesis</keyword>
<sequence>MGFEPIAIVGRGCVFPDALDPDTFWDNIAARRCSLSTVPDGRWRLPHRWAMGTVDDHLDRTWTDVGGYVREFASVFDPNGFLVDPEQIVSLDPLFHWVLHGTRQALREAGYDGPLPRAGLVLGNLSYPTSAGSAFAEHVWLSGGQPSLLSAEHRARPDARNRFSSGLPAHFAAKALGLGAGAFALDAACASSLYAIKLACDRLHDGTADVMIAGAVNRVDNLFLHVGFCGLSAVSRTSRSRPFHRDADGLLHGEGAGFVAVMRLRDALAARTPVLGVIRGIGLSNDGRGRGLLSPAEEGQERAMRLAYAMAGVAPESVSLVECHATGTPVGDAVEARSMARVFADSTDVPIGSVKSNVGHLLASAGASGLLKVLGAMRAGIRPATLAAEEPLAELHGTPLRVLGESEQWQGLRRAAVSAFGFGGANAHLIVDAWDGDSGAGAPGLMTPPAPRVPVAIVAIGARVGDGPDTEDFRRAVLDGERRGPATKLDVALPGLCFPPLAMKGATPQQLLVLEAAREAVRDVALPRERTMVLVGAGVDAQVARVAARWRAPSWLEEAGISADSGLVARVRDAFAPPMVSERVVGSLPNLVANRINTQLDLAGPGFTVSAEEASGLVALDLATRALRAGEADAALVGAVDLSCEPVHQAALRELGREATPGDAAVVVVLKRLGDARRDGDSVLAVLDDEPAAEPDLILGDGADARFDPAEIFGRAHAAQGLLAVAVAATALRHRALPGAGVPAEADPALRTAEIVVSPLEAPPVRVRLRAGDARPWTSGPAPRLNVFSGRDRQEVLAALEAGTESSDGPARLAVVADCDLSAHREAARRWLAEGGIKPPGVLYRDAPVAGEVGFVFTNGSAAYPGMGREVILALPSLGEAVTARYGSAAMRPKSGSAPGVLDQIWGAAELAAVHTELTRGLLGLRPDAAIGYSSGESAALVALGAWQDVAGLHRDTWDSGLFTRELTGELRAVRRAWEHLGVHGDRWSSYLVTAPLDRVRTELAGEGVVHLMAVNAPDVCVVGGESRACAAVMARLGAANVIPIDYDLAAHAPELAGVRDQWWNLHHRPTNEVPGVRFYSEATTQWYSLTAERAADAVTAQGVGTIDFVGTIERAWADGVRVFVEHGPRGLCTGWIKRILGDREHVAVALDAPEGRGLRQLCLAVAELVVAGVPVRAEALFEQLRAAAPTQAENVPTIGVPAHWEITLPSLEQPAVIMPRAPSLAPTLAREVAALVAVDVQGPPAVTAVAAVSQATDIRALVAQQSHRVIALHQDVVAQHVQSHQRFLRTRAQIVAALVRAARTNMPPSSARVCPVAPPPAIPVSSGPPKSLPGPKFDRAQLEHLAARRISTLFGPKFAAQDEYVVQTRMPEPPMLLADRVTGIDAVPAALAELGPEKATGTIWTETDVRLDSWYLDATGRIPAGLMIEAGQADLLLISWLGIDLVNRGERAYRLLGCELTYHGSQPQAGQTLRYEIHIDRHAQHEGVCLFFFHYDCYVGDELRLSVRNGQAGFFTRAELDNTDGVRWDPTDCSPADDVPLHAPAVRGAASSFTAEQVLAFADGRPADCFGPGWEATRAHVRSPRIDDGRLLFLHEVTEFDPAAGPWGRGYLRAETPVSPDDWFFDGHFKNDPCMPGTLMLQGGLQAMAFYLTAMGFTVARDGWRFELAGGRPYTARCRGQATPASKRVVYEVFVHGVSAGPVPTLYADVLGTVDGIKAFHGENIALQLVPDWPLSHWRQLGGHAEQTSGTPVPLASLGGLVGHREPKTVAVSDTFAFDYPSLLACAWGKPSEAFGAAAEAFDGTRRIARLPGPPYHFMSRIVSVDGAQGAMRQGSSVVAEYDVPDQAWYFEQNGGAVMPFAVLMEIALQPCGWLACYVGSPLTTEIDLLFRNLDGTGTVTGEVTPTTGTVRTQAALTTLSRSGEMIIVSFAVRCFADDEEVFALSTVFGYFPSSAFDNQTGLPVSESDRARLEAPCDHTVDLTTSPARYFGGPARLPGPMLLMLDRITGYWPEGGIAGLGRLRSEKDVDAGEWFFKAHFFQDPVQPGSLGIEAMCQLLQFYLIERGLTAGVPHPRFEPVMLDHEVIWKYRGQITPANRLMRVELEILEVGEDMRGCYALAEARLWGDDTCIYHARGIGMRVVPGGGTVPVVEKTLDPAVETWVTDHCPTWTVPTLPMMSVVDRLAQAAADYTGEDVVAVRDVSLRRWIPLTAAVRLQTEVEHGPDGLVVKLLVWRDARMAALSRFDEVARATVEVGVRPDTRPERFTPLPDAVVQPDPYASAELFHGPSFQYLTSLAIGPTGSSGVLDAGRGTVPKGCLNQGLMDAGVQAIPHATMWRWAPEIGNGNGCFPLRVVSLEVFEVLPEVGQTEVEARFAGFESGDESLPTIDLQFCVDGRVAAALRLISVLLPIGPFSTASLFERREFFAHRRAVKGLGLSRTVDGTTELVVGEVDEVDWLRGTVARAWGLPPGSRASDHPEVIAVKDHVGRLAAVHPSIVEVSEDLRSARVASRPGRRYAVDVVRVSDKVTVRSADAG</sequence>
<dbReference type="CDD" id="cd00833">
    <property type="entry name" value="PKS"/>
    <property type="match status" value="1"/>
</dbReference>
<dbReference type="Proteomes" id="UP000305778">
    <property type="component" value="Unassembled WGS sequence"/>
</dbReference>
<accession>A0A4U0RZ78</accession>
<evidence type="ECO:0000256" key="1">
    <source>
        <dbReference type="ARBA" id="ARBA00005194"/>
    </source>
</evidence>
<proteinExistence type="inferred from homology"/>
<dbReference type="Gene3D" id="3.40.47.10">
    <property type="match status" value="2"/>
</dbReference>
<dbReference type="PANTHER" id="PTHR43074:SF1">
    <property type="entry name" value="BETA-KETOACYL SYNTHASE FAMILY PROTEIN-RELATED"/>
    <property type="match status" value="1"/>
</dbReference>
<dbReference type="GO" id="GO:0005737">
    <property type="term" value="C:cytoplasm"/>
    <property type="evidence" value="ECO:0007669"/>
    <property type="project" value="InterPro"/>
</dbReference>
<dbReference type="GO" id="GO:0006633">
    <property type="term" value="P:fatty acid biosynthetic process"/>
    <property type="evidence" value="ECO:0007669"/>
    <property type="project" value="UniProtKB-UniPathway"/>
</dbReference>
<keyword evidence="11" id="KW-1185">Reference proteome</keyword>
<dbReference type="GO" id="GO:0016747">
    <property type="term" value="F:acyltransferase activity, transferring groups other than amino-acyl groups"/>
    <property type="evidence" value="ECO:0007669"/>
    <property type="project" value="UniProtKB-ARBA"/>
</dbReference>
<evidence type="ECO:0000256" key="3">
    <source>
        <dbReference type="ARBA" id="ARBA00022516"/>
    </source>
</evidence>
<keyword evidence="5" id="KW-0443">Lipid metabolism</keyword>
<keyword evidence="7" id="KW-0456">Lyase</keyword>
<comment type="pathway">
    <text evidence="1">Lipid metabolism; fatty acid biosynthesis.</text>
</comment>